<evidence type="ECO:0000256" key="1">
    <source>
        <dbReference type="SAM" id="MobiDB-lite"/>
    </source>
</evidence>
<evidence type="ECO:0000256" key="2">
    <source>
        <dbReference type="SAM" id="Phobius"/>
    </source>
</evidence>
<feature type="transmembrane region" description="Helical" evidence="2">
    <location>
        <begin position="354"/>
        <end position="372"/>
    </location>
</feature>
<dbReference type="WBParaSite" id="Gr19_v10_g2152.t2">
    <property type="protein sequence ID" value="Gr19_v10_g2152.t2"/>
    <property type="gene ID" value="Gr19_v10_g2152"/>
</dbReference>
<feature type="compositionally biased region" description="Basic residues" evidence="1">
    <location>
        <begin position="31"/>
        <end position="43"/>
    </location>
</feature>
<keyword evidence="2" id="KW-0472">Membrane</keyword>
<name>A0A914HJV6_GLORO</name>
<feature type="transmembrane region" description="Helical" evidence="2">
    <location>
        <begin position="241"/>
        <end position="260"/>
    </location>
</feature>
<dbReference type="AlphaFoldDB" id="A0A914HJV6"/>
<feature type="compositionally biased region" description="Polar residues" evidence="1">
    <location>
        <begin position="1"/>
        <end position="21"/>
    </location>
</feature>
<feature type="transmembrane region" description="Helical" evidence="2">
    <location>
        <begin position="195"/>
        <end position="213"/>
    </location>
</feature>
<evidence type="ECO:0000313" key="4">
    <source>
        <dbReference type="WBParaSite" id="Gr19_v10_g2152.t2"/>
    </source>
</evidence>
<evidence type="ECO:0000313" key="3">
    <source>
        <dbReference type="Proteomes" id="UP000887572"/>
    </source>
</evidence>
<dbReference type="Proteomes" id="UP000887572">
    <property type="component" value="Unplaced"/>
</dbReference>
<reference evidence="4" key="1">
    <citation type="submission" date="2022-11" db="UniProtKB">
        <authorList>
            <consortium name="WormBaseParasite"/>
        </authorList>
    </citation>
    <scope>IDENTIFICATION</scope>
</reference>
<keyword evidence="2" id="KW-1133">Transmembrane helix</keyword>
<feature type="transmembrane region" description="Helical" evidence="2">
    <location>
        <begin position="310"/>
        <end position="334"/>
    </location>
</feature>
<feature type="region of interest" description="Disordered" evidence="1">
    <location>
        <begin position="1"/>
        <end position="51"/>
    </location>
</feature>
<organism evidence="3 4">
    <name type="scientific">Globodera rostochiensis</name>
    <name type="common">Golden nematode worm</name>
    <name type="synonym">Heterodera rostochiensis</name>
    <dbReference type="NCBI Taxonomy" id="31243"/>
    <lineage>
        <taxon>Eukaryota</taxon>
        <taxon>Metazoa</taxon>
        <taxon>Ecdysozoa</taxon>
        <taxon>Nematoda</taxon>
        <taxon>Chromadorea</taxon>
        <taxon>Rhabditida</taxon>
        <taxon>Tylenchina</taxon>
        <taxon>Tylenchomorpha</taxon>
        <taxon>Tylenchoidea</taxon>
        <taxon>Heteroderidae</taxon>
        <taxon>Heteroderinae</taxon>
        <taxon>Globodera</taxon>
    </lineage>
</organism>
<accession>A0A914HJV6</accession>
<protein>
    <submittedName>
        <fullName evidence="4">Gustatory receptor</fullName>
    </submittedName>
</protein>
<proteinExistence type="predicted"/>
<keyword evidence="2" id="KW-0812">Transmembrane</keyword>
<feature type="transmembrane region" description="Helical" evidence="2">
    <location>
        <begin position="418"/>
        <end position="438"/>
    </location>
</feature>
<keyword evidence="3" id="KW-1185">Reference proteome</keyword>
<sequence>MIQRQFQHQIGKNEQNRSILYQPTAPVDRSGKRRMNYNRRRERKATNSRAPAVHNKHFSGPVTIHQSITFSNEMSILPEQLPSIVFGPFATLASPFLPGEASSSHKRFAKNVLCCASFILLILRSLWYIRQLGTSPNLSLDWAHNSLQLSISLNALSALYWLRTSATEFFREFCAALSKAIGINRMPTIPKSSKICSYILATICVFTCLTWALRQILKMEMVIKVDVNGSYIEQSLSEMQLVARTVFVFSDALAAVYAVLAEWDTFKREQFDDIVKADRILDANILSGLANAMPPMLRFAHLTSNKLENLGMGIFMTAVFCNISASFITSGGGGSNNALTNWHIFNGVDSVNNGAWSIFSIVLLITIIKGPYDVHSKIREIREDLLLSDTIWNSTEQRVITLTKNVVIRIEGTRIHRIGSQLFQLIFVAQVVFVYLLVSGSNCKPHHPSLNNQSMI</sequence>